<feature type="region of interest" description="Disordered" evidence="1">
    <location>
        <begin position="1"/>
        <end position="24"/>
    </location>
</feature>
<gene>
    <name evidence="2" type="ORF">SK803_17805</name>
</gene>
<reference evidence="2 3" key="1">
    <citation type="submission" date="2023-11" db="EMBL/GenBank/DDBJ databases">
        <title>Lentzea sokolovensis, sp. nov., Lentzea kristufkii, sp. nov., and Lentzea miocenensis, sp. nov., rare actinobacteria from Sokolov Coal Basin, Miocene lacustrine sediment, Czech Republic.</title>
        <authorList>
            <person name="Lara A."/>
            <person name="Kotroba L."/>
            <person name="Nouioui I."/>
            <person name="Neumann-Schaal M."/>
            <person name="Mast Y."/>
            <person name="Chronakova A."/>
        </authorList>
    </citation>
    <scope>NUCLEOTIDE SEQUENCE [LARGE SCALE GENOMIC DNA]</scope>
    <source>
        <strain evidence="2 3">BCCO 10_0856</strain>
    </source>
</reference>
<dbReference type="EMBL" id="JAXAVW010000013">
    <property type="protein sequence ID" value="MDX8032082.1"/>
    <property type="molecule type" value="Genomic_DNA"/>
</dbReference>
<evidence type="ECO:0008006" key="4">
    <source>
        <dbReference type="Google" id="ProtNLM"/>
    </source>
</evidence>
<evidence type="ECO:0000313" key="3">
    <source>
        <dbReference type="Proteomes" id="UP001285521"/>
    </source>
</evidence>
<accession>A0ABU4T252</accession>
<evidence type="ECO:0000313" key="2">
    <source>
        <dbReference type="EMBL" id="MDX8032082.1"/>
    </source>
</evidence>
<comment type="caution">
    <text evidence="2">The sequence shown here is derived from an EMBL/GenBank/DDBJ whole genome shotgun (WGS) entry which is preliminary data.</text>
</comment>
<keyword evidence="3" id="KW-1185">Reference proteome</keyword>
<proteinExistence type="predicted"/>
<evidence type="ECO:0000256" key="1">
    <source>
        <dbReference type="SAM" id="MobiDB-lite"/>
    </source>
</evidence>
<dbReference type="Proteomes" id="UP001285521">
    <property type="component" value="Unassembled WGS sequence"/>
</dbReference>
<protein>
    <recommendedName>
        <fullName evidence="4">WYL domain-containing protein</fullName>
    </recommendedName>
</protein>
<dbReference type="RefSeq" id="WP_319967133.1">
    <property type="nucleotide sequence ID" value="NZ_JAXAVW010000013.1"/>
</dbReference>
<name>A0ABU4T252_9PSEU</name>
<organism evidence="2 3">
    <name type="scientific">Lentzea miocenica</name>
    <dbReference type="NCBI Taxonomy" id="3095431"/>
    <lineage>
        <taxon>Bacteria</taxon>
        <taxon>Bacillati</taxon>
        <taxon>Actinomycetota</taxon>
        <taxon>Actinomycetes</taxon>
        <taxon>Pseudonocardiales</taxon>
        <taxon>Pseudonocardiaceae</taxon>
        <taxon>Lentzea</taxon>
    </lineage>
</organism>
<sequence>MMSASHLPIAPSTDPVSERPRRSPRTLLAELGDTLWLSYYHLADRWRRTQLDGFVSGPVRTIDLTTLDGHRITLPARREHVEMRRLSLHGHIPDQARRPLA</sequence>